<dbReference type="EC" id="6.2.1.26" evidence="8"/>
<dbReference type="PANTHER" id="PTHR43201">
    <property type="entry name" value="ACYL-COA SYNTHETASE"/>
    <property type="match status" value="1"/>
</dbReference>
<keyword evidence="2" id="KW-0474">Menaquinone biosynthesis</keyword>
<protein>
    <submittedName>
        <fullName evidence="8">O-succinylbenzoate--CoA ligase</fullName>
        <ecNumber evidence="8">6.2.1.26</ecNumber>
    </submittedName>
</protein>
<proteinExistence type="inferred from homology"/>
<dbReference type="GO" id="GO:0005524">
    <property type="term" value="F:ATP binding"/>
    <property type="evidence" value="ECO:0007669"/>
    <property type="project" value="UniProtKB-KW"/>
</dbReference>
<dbReference type="NCBIfam" id="TIGR01923">
    <property type="entry name" value="menE"/>
    <property type="match status" value="1"/>
</dbReference>
<dbReference type="InterPro" id="IPR042099">
    <property type="entry name" value="ANL_N_sf"/>
</dbReference>
<dbReference type="AlphaFoldDB" id="A0A7V4WX81"/>
<dbReference type="InterPro" id="IPR025110">
    <property type="entry name" value="AMP-bd_C"/>
</dbReference>
<dbReference type="InterPro" id="IPR045851">
    <property type="entry name" value="AMP-bd_C_sf"/>
</dbReference>
<evidence type="ECO:0000259" key="7">
    <source>
        <dbReference type="Pfam" id="PF13193"/>
    </source>
</evidence>
<dbReference type="EMBL" id="DRQG01000153">
    <property type="protein sequence ID" value="HGY57332.1"/>
    <property type="molecule type" value="Genomic_DNA"/>
</dbReference>
<keyword evidence="3 8" id="KW-0436">Ligase</keyword>
<dbReference type="GO" id="GO:0009234">
    <property type="term" value="P:menaquinone biosynthetic process"/>
    <property type="evidence" value="ECO:0007669"/>
    <property type="project" value="UniProtKB-KW"/>
</dbReference>
<dbReference type="Gene3D" id="3.40.50.12780">
    <property type="entry name" value="N-terminal domain of ligase-like"/>
    <property type="match status" value="1"/>
</dbReference>
<sequence>MKIPFLINRAARQFGERPALISGGETVSYAEYERNVARAAKILSDLGLRPHERAALYGKPAAKYVYAFWAAMALKSMVVPLNTRLPLDGLKAQLRQTGCSFLVADHWPENATRNALFFPMNDLVRMDEKRGTIPAQIDERQPATIVFTSGSSGEPSPAVLTYGNHYYNALGSNENIRLNPGDRWLLSLPLYHVAGISILFRAALAGAAVIVPDANNRLAEQILESRPTHISLVAAQLAELLEIQDIRSVMKNMRAILLGGSAISHKLIKRAFEAGWPLFVSYGSTQMASQITTTTPAAGLEELFTSGFVLPYREVRIGENAEILVKGQTLFSGYWEKGKIVPAAVDDGWFRTGDAGFFDVQNRLVVQGRLDRMFISGGENIHPEEIERELLKIEGVRQAVVVAYDDDRFGQRPAAFVKGIDWNEQTVEKIKALLRRSLPAYKIPDRFLPWPDDAPQGMKTPWKWFEKAIKN</sequence>
<dbReference type="SUPFAM" id="SSF56801">
    <property type="entry name" value="Acetyl-CoA synthetase-like"/>
    <property type="match status" value="1"/>
</dbReference>
<comment type="similarity">
    <text evidence="1">Belongs to the ATP-dependent AMP-binding enzyme family.</text>
</comment>
<evidence type="ECO:0000256" key="2">
    <source>
        <dbReference type="ARBA" id="ARBA00022428"/>
    </source>
</evidence>
<dbReference type="PANTHER" id="PTHR43201:SF5">
    <property type="entry name" value="MEDIUM-CHAIN ACYL-COA LIGASE ACSF2, MITOCHONDRIAL"/>
    <property type="match status" value="1"/>
</dbReference>
<accession>A0A7V4WX81</accession>
<feature type="domain" description="AMP-dependent synthetase/ligase" evidence="6">
    <location>
        <begin position="9"/>
        <end position="335"/>
    </location>
</feature>
<dbReference type="CDD" id="cd17630">
    <property type="entry name" value="OSB_MenE-like"/>
    <property type="match status" value="1"/>
</dbReference>
<reference evidence="8" key="1">
    <citation type="journal article" date="2020" name="mSystems">
        <title>Genome- and Community-Level Interaction Insights into Carbon Utilization and Element Cycling Functions of Hydrothermarchaeota in Hydrothermal Sediment.</title>
        <authorList>
            <person name="Zhou Z."/>
            <person name="Liu Y."/>
            <person name="Xu W."/>
            <person name="Pan J."/>
            <person name="Luo Z.H."/>
            <person name="Li M."/>
        </authorList>
    </citation>
    <scope>NUCLEOTIDE SEQUENCE [LARGE SCALE GENOMIC DNA]</scope>
    <source>
        <strain evidence="8">HyVt-577</strain>
    </source>
</reference>
<dbReference type="Proteomes" id="UP000885779">
    <property type="component" value="Unassembled WGS sequence"/>
</dbReference>
<keyword evidence="4" id="KW-0547">Nucleotide-binding</keyword>
<keyword evidence="5" id="KW-0067">ATP-binding</keyword>
<organism evidence="8">
    <name type="scientific">Caldithrix abyssi</name>
    <dbReference type="NCBI Taxonomy" id="187145"/>
    <lineage>
        <taxon>Bacteria</taxon>
        <taxon>Pseudomonadati</taxon>
        <taxon>Calditrichota</taxon>
        <taxon>Calditrichia</taxon>
        <taxon>Calditrichales</taxon>
        <taxon>Calditrichaceae</taxon>
        <taxon>Caldithrix</taxon>
    </lineage>
</organism>
<evidence type="ECO:0000256" key="3">
    <source>
        <dbReference type="ARBA" id="ARBA00022598"/>
    </source>
</evidence>
<gene>
    <name evidence="8" type="primary">menE</name>
    <name evidence="8" type="ORF">ENK44_16610</name>
</gene>
<dbReference type="GO" id="GO:0006631">
    <property type="term" value="P:fatty acid metabolic process"/>
    <property type="evidence" value="ECO:0007669"/>
    <property type="project" value="TreeGrafter"/>
</dbReference>
<feature type="domain" description="AMP-binding enzyme C-terminal" evidence="7">
    <location>
        <begin position="385"/>
        <end position="448"/>
    </location>
</feature>
<comment type="caution">
    <text evidence="8">The sequence shown here is derived from an EMBL/GenBank/DDBJ whole genome shotgun (WGS) entry which is preliminary data.</text>
</comment>
<evidence type="ECO:0000313" key="8">
    <source>
        <dbReference type="EMBL" id="HGY57332.1"/>
    </source>
</evidence>
<evidence type="ECO:0000256" key="1">
    <source>
        <dbReference type="ARBA" id="ARBA00006432"/>
    </source>
</evidence>
<evidence type="ECO:0000259" key="6">
    <source>
        <dbReference type="Pfam" id="PF00501"/>
    </source>
</evidence>
<dbReference type="InterPro" id="IPR000873">
    <property type="entry name" value="AMP-dep_synth/lig_dom"/>
</dbReference>
<dbReference type="GO" id="GO:0008756">
    <property type="term" value="F:o-succinylbenzoate-CoA ligase activity"/>
    <property type="evidence" value="ECO:0007669"/>
    <property type="project" value="UniProtKB-EC"/>
</dbReference>
<dbReference type="GO" id="GO:0031956">
    <property type="term" value="F:medium-chain fatty acid-CoA ligase activity"/>
    <property type="evidence" value="ECO:0007669"/>
    <property type="project" value="TreeGrafter"/>
</dbReference>
<dbReference type="Pfam" id="PF00501">
    <property type="entry name" value="AMP-binding"/>
    <property type="match status" value="1"/>
</dbReference>
<name>A0A7V4WX81_CALAY</name>
<dbReference type="InterPro" id="IPR010192">
    <property type="entry name" value="MenE"/>
</dbReference>
<evidence type="ECO:0000256" key="4">
    <source>
        <dbReference type="ARBA" id="ARBA00022741"/>
    </source>
</evidence>
<evidence type="ECO:0000256" key="5">
    <source>
        <dbReference type="ARBA" id="ARBA00022840"/>
    </source>
</evidence>
<dbReference type="Pfam" id="PF13193">
    <property type="entry name" value="AMP-binding_C"/>
    <property type="match status" value="1"/>
</dbReference>
<dbReference type="Gene3D" id="3.30.300.30">
    <property type="match status" value="1"/>
</dbReference>